<feature type="compositionally biased region" description="Polar residues" evidence="2">
    <location>
        <begin position="695"/>
        <end position="706"/>
    </location>
</feature>
<evidence type="ECO:0000256" key="1">
    <source>
        <dbReference type="ARBA" id="ARBA00022679"/>
    </source>
</evidence>
<dbReference type="OrthoDB" id="5835829at2759"/>
<dbReference type="CDD" id="cd03784">
    <property type="entry name" value="GT1_Gtf-like"/>
    <property type="match status" value="1"/>
</dbReference>
<feature type="domain" description="Glycosyltransferase family 28 N-terminal" evidence="3">
    <location>
        <begin position="144"/>
        <end position="201"/>
    </location>
</feature>
<protein>
    <recommendedName>
        <fullName evidence="7">Glycosyltransferase family 28 N-terminal domain-containing protein</fullName>
    </recommendedName>
</protein>
<dbReference type="PANTHER" id="PTHR48050:SF13">
    <property type="entry name" value="STEROL 3-BETA-GLUCOSYLTRANSFERASE UGT80A2"/>
    <property type="match status" value="1"/>
</dbReference>
<dbReference type="KEGG" id="uvi:66068712"/>
<dbReference type="FunFam" id="3.40.50.2000:FF:000100">
    <property type="entry name" value="Glycosyltransferase family 1 protein"/>
    <property type="match status" value="1"/>
</dbReference>
<evidence type="ECO:0008006" key="7">
    <source>
        <dbReference type="Google" id="ProtNLM"/>
    </source>
</evidence>
<dbReference type="InterPro" id="IPR010610">
    <property type="entry name" value="EryCIII-like_C"/>
</dbReference>
<feature type="domain" description="Erythromycin biosynthesis protein CIII-like C-terminal" evidence="4">
    <location>
        <begin position="477"/>
        <end position="583"/>
    </location>
</feature>
<dbReference type="PANTHER" id="PTHR48050">
    <property type="entry name" value="STEROL 3-BETA-GLUCOSYLTRANSFERASE"/>
    <property type="match status" value="1"/>
</dbReference>
<gene>
    <name evidence="5" type="ORF">UV8b_07935</name>
</gene>
<dbReference type="InterPro" id="IPR050426">
    <property type="entry name" value="Glycosyltransferase_28"/>
</dbReference>
<dbReference type="GeneID" id="66068712"/>
<dbReference type="GO" id="GO:0016906">
    <property type="term" value="F:sterol 3-beta-glucosyltransferase activity"/>
    <property type="evidence" value="ECO:0007669"/>
    <property type="project" value="UniProtKB-ARBA"/>
</dbReference>
<reference evidence="5" key="1">
    <citation type="submission" date="2020-03" db="EMBL/GenBank/DDBJ databases">
        <title>A mixture of massive structural variations and highly conserved coding sequences in Ustilaginoidea virens genome.</title>
        <authorList>
            <person name="Zhang K."/>
            <person name="Zhao Z."/>
            <person name="Zhang Z."/>
            <person name="Li Y."/>
            <person name="Hsiang T."/>
            <person name="Sun W."/>
        </authorList>
    </citation>
    <scope>NUCLEOTIDE SEQUENCE</scope>
    <source>
        <strain evidence="5">UV-8b</strain>
    </source>
</reference>
<dbReference type="Pfam" id="PF03033">
    <property type="entry name" value="Glyco_transf_28"/>
    <property type="match status" value="1"/>
</dbReference>
<proteinExistence type="predicted"/>
<dbReference type="Pfam" id="PF06722">
    <property type="entry name" value="EryCIII-like_C"/>
    <property type="match status" value="1"/>
</dbReference>
<sequence length="952" mass="103655">MAEEKQPLVNRRAARGQGQPQPVQQSDHVHAQNDDDNAEALVTDGFLIPNLDSLQEQVEPLAYGQQHGHVLIEPRFDAGAKVTDHGRVNISLDSKNRRLADLLPPVFNSQASTESEPQAAPPHAFSPPGLDAEPARLAPPRLNVVIQIVGSRGDVQPFVALGKVIKEVYGHRIRIATHPNFRSFVEDHGLEFFSIGGDPAELMAFMVKHPGLTPGMDALKSGEIGKRRRDIQKMLIGCWRSCIEAGDGMGPPEPHLLNKPLDLSSEMPGDAHAQPFVADAIIANPPSFAHIHVAEKLGIPVHMMFTMPWSPTRAFPHPLATIQSSNADDMMTNYITYTLVEMITWQGLGDIVNRFRENVLGLASLSLFWAPGLINRLKVPYTYCWSRAVLPKPKDWGEHIDISGFYFLNLASSYTPEPDLVKFLESSPPPVYIGFGSIVVDDPNALTRTIFDAVHLAGVKALVSKGWGGLGGNEVVTPNGVYMLDDVPHDWLFEHVSAVVHHGGAGTTASGLKAGKPTVVVPFFGDQPFWGAVIARARAGVNLVRHENLTAEKLAEAIEFCLQPDTQERAKELGQKIREEAGSEVGASRFHKHLDLDSMRCSVAPSRAATWRIIRTDVQLSPFAMTVLVNAGLLEYKDVKLCRHVEYNTEYQPPEPVFAAAASLLGDIGGISLAVADVGQELLRYCRKTDLQEPESLTSSDLTRGSTGAPKDATSKVELTNIEPESAFAIVQKTDATVLGTPSKARSGYVSSADGQQPLWSRQELFPTLANLETAIETGRSVAHVVSMGMKSPMNLCLGLARGFRNIPRIYNDDTIRLAGKVTDFNSGIRIASKELGLGLVDGITGLVMQPMKGAEKGGAGGFVKGVGKGIGGLVAKPAAGIWGFPAYMMQGIHAEMQRMMTKSVTNYITTSRIVQGLHDFSAATEGEKADIIIRWNNLRRDLQDCYDWKRE</sequence>
<dbReference type="Proteomes" id="UP000027002">
    <property type="component" value="Chromosome 7"/>
</dbReference>
<dbReference type="InterPro" id="IPR002213">
    <property type="entry name" value="UDP_glucos_trans"/>
</dbReference>
<evidence type="ECO:0000259" key="4">
    <source>
        <dbReference type="Pfam" id="PF06722"/>
    </source>
</evidence>
<dbReference type="AlphaFoldDB" id="A0A8E5HY15"/>
<accession>A0A8E5HY15</accession>
<keyword evidence="1" id="KW-0808">Transferase</keyword>
<dbReference type="RefSeq" id="XP_043001367.1">
    <property type="nucleotide sequence ID" value="XM_043145432.1"/>
</dbReference>
<name>A0A8E5HY15_USTVR</name>
<evidence type="ECO:0000313" key="5">
    <source>
        <dbReference type="EMBL" id="QUC23694.1"/>
    </source>
</evidence>
<evidence type="ECO:0000313" key="6">
    <source>
        <dbReference type="Proteomes" id="UP000027002"/>
    </source>
</evidence>
<dbReference type="GO" id="GO:0005975">
    <property type="term" value="P:carbohydrate metabolic process"/>
    <property type="evidence" value="ECO:0007669"/>
    <property type="project" value="InterPro"/>
</dbReference>
<feature type="region of interest" description="Disordered" evidence="2">
    <location>
        <begin position="109"/>
        <end position="133"/>
    </location>
</feature>
<evidence type="ECO:0000256" key="2">
    <source>
        <dbReference type="SAM" id="MobiDB-lite"/>
    </source>
</evidence>
<dbReference type="SUPFAM" id="SSF53756">
    <property type="entry name" value="UDP-Glycosyltransferase/glycogen phosphorylase"/>
    <property type="match status" value="1"/>
</dbReference>
<dbReference type="EMBL" id="CP072759">
    <property type="protein sequence ID" value="QUC23694.1"/>
    <property type="molecule type" value="Genomic_DNA"/>
</dbReference>
<organism evidence="5 6">
    <name type="scientific">Ustilaginoidea virens</name>
    <name type="common">Rice false smut fungus</name>
    <name type="synonym">Villosiclava virens</name>
    <dbReference type="NCBI Taxonomy" id="1159556"/>
    <lineage>
        <taxon>Eukaryota</taxon>
        <taxon>Fungi</taxon>
        <taxon>Dikarya</taxon>
        <taxon>Ascomycota</taxon>
        <taxon>Pezizomycotina</taxon>
        <taxon>Sordariomycetes</taxon>
        <taxon>Hypocreomycetidae</taxon>
        <taxon>Hypocreales</taxon>
        <taxon>Clavicipitaceae</taxon>
        <taxon>Ustilaginoidea</taxon>
    </lineage>
</organism>
<evidence type="ECO:0000259" key="3">
    <source>
        <dbReference type="Pfam" id="PF03033"/>
    </source>
</evidence>
<feature type="region of interest" description="Disordered" evidence="2">
    <location>
        <begin position="1"/>
        <end position="38"/>
    </location>
</feature>
<dbReference type="Gene3D" id="3.40.50.2000">
    <property type="entry name" value="Glycogen Phosphorylase B"/>
    <property type="match status" value="2"/>
</dbReference>
<dbReference type="InterPro" id="IPR004276">
    <property type="entry name" value="GlycoTrans_28_N"/>
</dbReference>
<feature type="region of interest" description="Disordered" evidence="2">
    <location>
        <begin position="694"/>
        <end position="713"/>
    </location>
</feature>
<keyword evidence="6" id="KW-1185">Reference proteome</keyword>
<dbReference type="FunFam" id="3.40.50.2000:FF:000009">
    <property type="entry name" value="Sterol 3-beta-glucosyltransferase UGT80A2"/>
    <property type="match status" value="1"/>
</dbReference>